<dbReference type="RefSeq" id="WP_267623929.1">
    <property type="nucleotide sequence ID" value="NZ_JAODIW010000008.1"/>
</dbReference>
<dbReference type="Proteomes" id="UP001595921">
    <property type="component" value="Unassembled WGS sequence"/>
</dbReference>
<organism evidence="3 4">
    <name type="scientific">Halobium salinum</name>
    <dbReference type="NCBI Taxonomy" id="1364940"/>
    <lineage>
        <taxon>Archaea</taxon>
        <taxon>Methanobacteriati</taxon>
        <taxon>Methanobacteriota</taxon>
        <taxon>Stenosarchaea group</taxon>
        <taxon>Halobacteria</taxon>
        <taxon>Halobacteriales</taxon>
        <taxon>Haloferacaceae</taxon>
        <taxon>Halobium</taxon>
    </lineage>
</organism>
<feature type="region of interest" description="Disordered" evidence="2">
    <location>
        <begin position="79"/>
        <end position="287"/>
    </location>
</feature>
<evidence type="ECO:0000256" key="1">
    <source>
        <dbReference type="SAM" id="Coils"/>
    </source>
</evidence>
<keyword evidence="4" id="KW-1185">Reference proteome</keyword>
<evidence type="ECO:0000313" key="3">
    <source>
        <dbReference type="EMBL" id="MFC4358367.1"/>
    </source>
</evidence>
<feature type="compositionally biased region" description="Low complexity" evidence="2">
    <location>
        <begin position="108"/>
        <end position="135"/>
    </location>
</feature>
<feature type="region of interest" description="Disordered" evidence="2">
    <location>
        <begin position="492"/>
        <end position="514"/>
    </location>
</feature>
<name>A0ABD5PBV0_9EURY</name>
<sequence>MNGDSTSDGDDTLATLADLVAAVPEGLEPAADAAVRDAESAEALVADLEELVEEGKTAETVDPVEDADSVAELRAVLAEQTDGDRVDGDDRADRDLPSVGVDRDRAVETATRASETAARAGETAAAAGSGALGRLKSGIGGLRDRVEDAGDPATAGDGGTTGDLSDSVDAPDTADGAEDADSEPIDVTEAETGDGATVGSADVVDATDDAESTDGLDDTGDIDTNDTGETDDIGTNDTDDIHTDATDTDTVEPAGATDDVDGRPAADRGEAPPAGEPALPVPDREATRRTLARARHRARSGVADLKYTVRNADPKQAAIWGLATGATLANPAIAAGYSTAVLLSGAVLGGTAVGAYASSHEGTVLDDLDPLEMARNANGVAAANRGRSNLNGKAMGSVLGAGAYVAGQVTPEEYAHWLADVDLDTVARGAELGAGAARDRDDIDLGSAGSGALLGGGLGAAYGLATEGGEDEDALRDLLDADLYDDYRVALGDGSGDAGTDEGVGNDDGIGSGD</sequence>
<protein>
    <submittedName>
        <fullName evidence="3">Uncharacterized protein</fullName>
    </submittedName>
</protein>
<feature type="compositionally biased region" description="Acidic residues" evidence="2">
    <location>
        <begin position="175"/>
        <end position="192"/>
    </location>
</feature>
<evidence type="ECO:0000256" key="2">
    <source>
        <dbReference type="SAM" id="MobiDB-lite"/>
    </source>
</evidence>
<dbReference type="AlphaFoldDB" id="A0ABD5PBV0"/>
<feature type="compositionally biased region" description="Basic and acidic residues" evidence="2">
    <location>
        <begin position="260"/>
        <end position="270"/>
    </location>
</feature>
<evidence type="ECO:0000313" key="4">
    <source>
        <dbReference type="Proteomes" id="UP001595921"/>
    </source>
</evidence>
<feature type="coiled-coil region" evidence="1">
    <location>
        <begin position="31"/>
        <end position="58"/>
    </location>
</feature>
<feature type="compositionally biased region" description="Basic and acidic residues" evidence="2">
    <location>
        <begin position="82"/>
        <end position="107"/>
    </location>
</feature>
<proteinExistence type="predicted"/>
<comment type="caution">
    <text evidence="3">The sequence shown here is derived from an EMBL/GenBank/DDBJ whole genome shotgun (WGS) entry which is preliminary data.</text>
</comment>
<feature type="compositionally biased region" description="Acidic residues" evidence="2">
    <location>
        <begin position="205"/>
        <end position="238"/>
    </location>
</feature>
<keyword evidence="1" id="KW-0175">Coiled coil</keyword>
<gene>
    <name evidence="3" type="ORF">ACFO0N_10465</name>
</gene>
<accession>A0ABD5PBV0</accession>
<dbReference type="EMBL" id="JBHSDS010000006">
    <property type="protein sequence ID" value="MFC4358367.1"/>
    <property type="molecule type" value="Genomic_DNA"/>
</dbReference>
<reference evidence="3 4" key="1">
    <citation type="journal article" date="2019" name="Int. J. Syst. Evol. Microbiol.">
        <title>The Global Catalogue of Microorganisms (GCM) 10K type strain sequencing project: providing services to taxonomists for standard genome sequencing and annotation.</title>
        <authorList>
            <consortium name="The Broad Institute Genomics Platform"/>
            <consortium name="The Broad Institute Genome Sequencing Center for Infectious Disease"/>
            <person name="Wu L."/>
            <person name="Ma J."/>
        </authorList>
    </citation>
    <scope>NUCLEOTIDE SEQUENCE [LARGE SCALE GENOMIC DNA]</scope>
    <source>
        <strain evidence="3 4">CGMCC 1.12553</strain>
    </source>
</reference>